<dbReference type="Proteomes" id="UP001162483">
    <property type="component" value="Unassembled WGS sequence"/>
</dbReference>
<sequence>MRKHGHSGQMTDSSFWRRGRGTEGPWQITDGKQAMLTGLVICSTPCDKMEPTSSVRQT</sequence>
<protein>
    <submittedName>
        <fullName evidence="2">Uncharacterized protein</fullName>
    </submittedName>
</protein>
<name>A0ABN9HCR0_9NEOB</name>
<evidence type="ECO:0000313" key="2">
    <source>
        <dbReference type="EMBL" id="CAI9619585.1"/>
    </source>
</evidence>
<evidence type="ECO:0000256" key="1">
    <source>
        <dbReference type="SAM" id="MobiDB-lite"/>
    </source>
</evidence>
<keyword evidence="3" id="KW-1185">Reference proteome</keyword>
<dbReference type="EMBL" id="CATNWA010020709">
    <property type="protein sequence ID" value="CAI9619585.1"/>
    <property type="molecule type" value="Genomic_DNA"/>
</dbReference>
<evidence type="ECO:0000313" key="3">
    <source>
        <dbReference type="Proteomes" id="UP001162483"/>
    </source>
</evidence>
<organism evidence="2 3">
    <name type="scientific">Staurois parvus</name>
    <dbReference type="NCBI Taxonomy" id="386267"/>
    <lineage>
        <taxon>Eukaryota</taxon>
        <taxon>Metazoa</taxon>
        <taxon>Chordata</taxon>
        <taxon>Craniata</taxon>
        <taxon>Vertebrata</taxon>
        <taxon>Euteleostomi</taxon>
        <taxon>Amphibia</taxon>
        <taxon>Batrachia</taxon>
        <taxon>Anura</taxon>
        <taxon>Neobatrachia</taxon>
        <taxon>Ranoidea</taxon>
        <taxon>Ranidae</taxon>
        <taxon>Staurois</taxon>
    </lineage>
</organism>
<reference evidence="2" key="1">
    <citation type="submission" date="2023-05" db="EMBL/GenBank/DDBJ databases">
        <authorList>
            <person name="Stuckert A."/>
        </authorList>
    </citation>
    <scope>NUCLEOTIDE SEQUENCE</scope>
</reference>
<proteinExistence type="predicted"/>
<gene>
    <name evidence="2" type="ORF">SPARVUS_LOCUS15854875</name>
</gene>
<feature type="region of interest" description="Disordered" evidence="1">
    <location>
        <begin position="1"/>
        <end position="30"/>
    </location>
</feature>
<accession>A0ABN9HCR0</accession>
<comment type="caution">
    <text evidence="2">The sequence shown here is derived from an EMBL/GenBank/DDBJ whole genome shotgun (WGS) entry which is preliminary data.</text>
</comment>